<evidence type="ECO:0000313" key="1">
    <source>
        <dbReference type="EMBL" id="VAW03771.1"/>
    </source>
</evidence>
<organism evidence="1">
    <name type="scientific">hydrothermal vent metagenome</name>
    <dbReference type="NCBI Taxonomy" id="652676"/>
    <lineage>
        <taxon>unclassified sequences</taxon>
        <taxon>metagenomes</taxon>
        <taxon>ecological metagenomes</taxon>
    </lineage>
</organism>
<dbReference type="Pfam" id="PF06240">
    <property type="entry name" value="COXG"/>
    <property type="match status" value="1"/>
</dbReference>
<accession>A0A3B0SC16</accession>
<dbReference type="EMBL" id="UOEI01000376">
    <property type="protein sequence ID" value="VAW03771.1"/>
    <property type="molecule type" value="Genomic_DNA"/>
</dbReference>
<dbReference type="Gene3D" id="3.30.530.20">
    <property type="match status" value="1"/>
</dbReference>
<gene>
    <name evidence="1" type="ORF">MNBD_ACTINO01-1771</name>
</gene>
<proteinExistence type="predicted"/>
<dbReference type="SUPFAM" id="SSF55961">
    <property type="entry name" value="Bet v1-like"/>
    <property type="match status" value="1"/>
</dbReference>
<evidence type="ECO:0008006" key="2">
    <source>
        <dbReference type="Google" id="ProtNLM"/>
    </source>
</evidence>
<dbReference type="AlphaFoldDB" id="A0A3B0SC16"/>
<dbReference type="PANTHER" id="PTHR38588:SF1">
    <property type="entry name" value="BLL0334 PROTEIN"/>
    <property type="match status" value="1"/>
</dbReference>
<sequence length="113" mass="11937">MNITEQFTVTQPIAEVWTLFHDVPELARCLPGAELTSDNGDGTYDGRVSVKLGPISASFEGTATVTFDDEVYTSSIKGRGVDRSGGSQGQVAVDVRLVEADAATTDVTIDAKV</sequence>
<protein>
    <recommendedName>
        <fullName evidence="2">Carbon monoxide dehydrogenase</fullName>
    </recommendedName>
</protein>
<dbReference type="PANTHER" id="PTHR38588">
    <property type="entry name" value="BLL0334 PROTEIN"/>
    <property type="match status" value="1"/>
</dbReference>
<reference evidence="1" key="1">
    <citation type="submission" date="2018-06" db="EMBL/GenBank/DDBJ databases">
        <authorList>
            <person name="Zhirakovskaya E."/>
        </authorList>
    </citation>
    <scope>NUCLEOTIDE SEQUENCE</scope>
</reference>
<feature type="non-terminal residue" evidence="1">
    <location>
        <position position="113"/>
    </location>
</feature>
<dbReference type="InterPro" id="IPR023393">
    <property type="entry name" value="START-like_dom_sf"/>
</dbReference>
<name>A0A3B0SC16_9ZZZZ</name>
<dbReference type="InterPro" id="IPR010419">
    <property type="entry name" value="CO_DH_gsu"/>
</dbReference>